<dbReference type="OrthoDB" id="6281281at2759"/>
<gene>
    <name evidence="2" type="ORF">PHET_01763</name>
</gene>
<evidence type="ECO:0000256" key="1">
    <source>
        <dbReference type="SAM" id="MobiDB-lite"/>
    </source>
</evidence>
<keyword evidence="3" id="KW-1185">Reference proteome</keyword>
<organism evidence="2 3">
    <name type="scientific">Paragonimus heterotremus</name>
    <dbReference type="NCBI Taxonomy" id="100268"/>
    <lineage>
        <taxon>Eukaryota</taxon>
        <taxon>Metazoa</taxon>
        <taxon>Spiralia</taxon>
        <taxon>Lophotrochozoa</taxon>
        <taxon>Platyhelminthes</taxon>
        <taxon>Trematoda</taxon>
        <taxon>Digenea</taxon>
        <taxon>Plagiorchiida</taxon>
        <taxon>Troglotremata</taxon>
        <taxon>Troglotrematidae</taxon>
        <taxon>Paragonimus</taxon>
    </lineage>
</organism>
<dbReference type="AlphaFoldDB" id="A0A8J4SRP4"/>
<sequence>VNLYYKWTGVNSNQLLKILQGPDQSTAYEGSTGSMQLDEAFYLKHPQVQTEFDGLRQEYEYEMERLTREHELQLFRVKNQGVMKACQLTDRIEFLEQEVEKYRILAGIEHLTKSPMMDDMNSRGFRVGRAGELGGKFSHPASGDDNFRNYSLDFGKSHGQKGGFKTTHFTSPSPTCSPLQRTRANSEAASPINFDNDLNFRTRYTVKQENREVDTSELTADELPRTKGFLRRMKEVSSGADSGIGGSKSSMQASRADSQDTTERSIASISNEDRNSTENDYVESRSCLSKEVPSPRPAVNRLSHNSRESGGSTLAVKQNLQNPSSKDQFNNPSLSGLGRSTPLVTRAYGKSQKRADNSDQTNGQMQSHHSRPF</sequence>
<comment type="caution">
    <text evidence="2">The sequence shown here is derived from an EMBL/GenBank/DDBJ whole genome shotgun (WGS) entry which is preliminary data.</text>
</comment>
<evidence type="ECO:0000313" key="3">
    <source>
        <dbReference type="Proteomes" id="UP000748531"/>
    </source>
</evidence>
<feature type="compositionally biased region" description="Polar residues" evidence="1">
    <location>
        <begin position="247"/>
        <end position="256"/>
    </location>
</feature>
<dbReference type="Proteomes" id="UP000748531">
    <property type="component" value="Unassembled WGS sequence"/>
</dbReference>
<feature type="compositionally biased region" description="Polar residues" evidence="1">
    <location>
        <begin position="358"/>
        <end position="367"/>
    </location>
</feature>
<protein>
    <submittedName>
        <fullName evidence="2">Uncharacterized protein</fullName>
    </submittedName>
</protein>
<accession>A0A8J4SRP4</accession>
<dbReference type="EMBL" id="LUCH01000574">
    <property type="protein sequence ID" value="KAF5404808.1"/>
    <property type="molecule type" value="Genomic_DNA"/>
</dbReference>
<name>A0A8J4SRP4_9TREM</name>
<feature type="non-terminal residue" evidence="2">
    <location>
        <position position="1"/>
    </location>
</feature>
<proteinExistence type="predicted"/>
<feature type="compositionally biased region" description="Polar residues" evidence="1">
    <location>
        <begin position="308"/>
        <end position="334"/>
    </location>
</feature>
<reference evidence="2" key="1">
    <citation type="submission" date="2019-05" db="EMBL/GenBank/DDBJ databases">
        <title>Annotation for the trematode Paragonimus heterotremus.</title>
        <authorList>
            <person name="Choi Y.-J."/>
        </authorList>
    </citation>
    <scope>NUCLEOTIDE SEQUENCE</scope>
    <source>
        <strain evidence="2">LC</strain>
    </source>
</reference>
<feature type="region of interest" description="Disordered" evidence="1">
    <location>
        <begin position="210"/>
        <end position="373"/>
    </location>
</feature>
<evidence type="ECO:0000313" key="2">
    <source>
        <dbReference type="EMBL" id="KAF5404808.1"/>
    </source>
</evidence>